<dbReference type="EMBL" id="QWLB01000006">
    <property type="protein sequence ID" value="RIH93454.1"/>
    <property type="molecule type" value="Genomic_DNA"/>
</dbReference>
<evidence type="ECO:0000256" key="1">
    <source>
        <dbReference type="ARBA" id="ARBA00022729"/>
    </source>
</evidence>
<protein>
    <submittedName>
        <fullName evidence="4">Glutathione-binding protein GsiB</fullName>
    </submittedName>
</protein>
<proteinExistence type="predicted"/>
<keyword evidence="5" id="KW-1185">Reference proteome</keyword>
<gene>
    <name evidence="4" type="primary">gsiB_2</name>
    <name evidence="4" type="ORF">Mgrana_00711</name>
</gene>
<evidence type="ECO:0000256" key="2">
    <source>
        <dbReference type="SAM" id="SignalP"/>
    </source>
</evidence>
<dbReference type="SUPFAM" id="SSF53850">
    <property type="entry name" value="Periplasmic binding protein-like II"/>
    <property type="match status" value="1"/>
</dbReference>
<dbReference type="CDD" id="cd08511">
    <property type="entry name" value="PBP2_NikA_DppA_OppA_like_5"/>
    <property type="match status" value="1"/>
</dbReference>
<dbReference type="Gene3D" id="3.90.76.10">
    <property type="entry name" value="Dipeptide-binding Protein, Domain 1"/>
    <property type="match status" value="1"/>
</dbReference>
<feature type="chain" id="PRO_5030071888" evidence="2">
    <location>
        <begin position="21"/>
        <end position="496"/>
    </location>
</feature>
<name>A0A399FA31_9DEIN</name>
<organism evidence="4 5">
    <name type="scientific">Meiothermus granaticius NBRC 107808</name>
    <dbReference type="NCBI Taxonomy" id="1227551"/>
    <lineage>
        <taxon>Bacteria</taxon>
        <taxon>Thermotogati</taxon>
        <taxon>Deinococcota</taxon>
        <taxon>Deinococci</taxon>
        <taxon>Thermales</taxon>
        <taxon>Thermaceae</taxon>
        <taxon>Meiothermus</taxon>
    </lineage>
</organism>
<dbReference type="GO" id="GO:0042597">
    <property type="term" value="C:periplasmic space"/>
    <property type="evidence" value="ECO:0007669"/>
    <property type="project" value="UniProtKB-ARBA"/>
</dbReference>
<dbReference type="RefSeq" id="WP_119356229.1">
    <property type="nucleotide sequence ID" value="NZ_BJXM01000013.1"/>
</dbReference>
<dbReference type="PANTHER" id="PTHR30290:SF38">
    <property type="entry name" value="D,D-DIPEPTIDE-BINDING PERIPLASMIC PROTEIN DDPA-RELATED"/>
    <property type="match status" value="1"/>
</dbReference>
<dbReference type="AlphaFoldDB" id="A0A399FA31"/>
<feature type="signal peptide" evidence="2">
    <location>
        <begin position="1"/>
        <end position="20"/>
    </location>
</feature>
<dbReference type="PANTHER" id="PTHR30290">
    <property type="entry name" value="PERIPLASMIC BINDING COMPONENT OF ABC TRANSPORTER"/>
    <property type="match status" value="1"/>
</dbReference>
<dbReference type="Pfam" id="PF00496">
    <property type="entry name" value="SBP_bac_5"/>
    <property type="match status" value="1"/>
</dbReference>
<dbReference type="GO" id="GO:0015833">
    <property type="term" value="P:peptide transport"/>
    <property type="evidence" value="ECO:0007669"/>
    <property type="project" value="TreeGrafter"/>
</dbReference>
<dbReference type="OrthoDB" id="9772924at2"/>
<dbReference type="InterPro" id="IPR039424">
    <property type="entry name" value="SBP_5"/>
</dbReference>
<dbReference type="Gene3D" id="3.40.190.10">
    <property type="entry name" value="Periplasmic binding protein-like II"/>
    <property type="match status" value="1"/>
</dbReference>
<dbReference type="GO" id="GO:1904680">
    <property type="term" value="F:peptide transmembrane transporter activity"/>
    <property type="evidence" value="ECO:0007669"/>
    <property type="project" value="TreeGrafter"/>
</dbReference>
<dbReference type="GO" id="GO:0043190">
    <property type="term" value="C:ATP-binding cassette (ABC) transporter complex"/>
    <property type="evidence" value="ECO:0007669"/>
    <property type="project" value="InterPro"/>
</dbReference>
<evidence type="ECO:0000313" key="5">
    <source>
        <dbReference type="Proteomes" id="UP000266178"/>
    </source>
</evidence>
<dbReference type="Gene3D" id="3.10.105.10">
    <property type="entry name" value="Dipeptide-binding Protein, Domain 3"/>
    <property type="match status" value="1"/>
</dbReference>
<keyword evidence="1 2" id="KW-0732">Signal</keyword>
<feature type="domain" description="Solute-binding protein family 5" evidence="3">
    <location>
        <begin position="64"/>
        <end position="415"/>
    </location>
</feature>
<evidence type="ECO:0000259" key="3">
    <source>
        <dbReference type="Pfam" id="PF00496"/>
    </source>
</evidence>
<reference evidence="4 5" key="1">
    <citation type="submission" date="2018-08" db="EMBL/GenBank/DDBJ databases">
        <title>Meiothermus granaticius genome AF-68 sequencing project.</title>
        <authorList>
            <person name="Da Costa M.S."/>
            <person name="Albuquerque L."/>
            <person name="Raposo P."/>
            <person name="Froufe H.J.C."/>
            <person name="Barroso C.S."/>
            <person name="Egas C."/>
        </authorList>
    </citation>
    <scope>NUCLEOTIDE SEQUENCE [LARGE SCALE GENOMIC DNA]</scope>
    <source>
        <strain evidence="4 5">AF-68</strain>
    </source>
</reference>
<evidence type="ECO:0000313" key="4">
    <source>
        <dbReference type="EMBL" id="RIH93454.1"/>
    </source>
</evidence>
<dbReference type="PIRSF" id="PIRSF002741">
    <property type="entry name" value="MppA"/>
    <property type="match status" value="1"/>
</dbReference>
<sequence length="496" mass="54144">MKKWMGWMMAAGLMLGGALAKTTLTVGLDSDPPNLDPLLSSALVDRQVQNQIFDKLVDLDENLKPVPMLATGWSVEENATVYVFKLRPGVKFQDGTEFNAAAVKFNLDRYRTAQGSRRAGELAPVKEVQVVDNLTVRVVLKEPFAPLLAILSDRSGMMVSPTAVQKLGADFGNSPVGTGPFKFVERRRQDRITLAKNENYWMKGFPKVDELIYRPFPDDDVRTANLLSGAVNVITPVAPKDLEAIRKNPNLSANVFAGIGYQGMFLNVNKGPLANKALRQAFAATIDRDTVDKVVFLGTAEPANGPFPPSSFAYDKSIPVPKPDLELAKRKLAEGGKPQGFSFTLTIAPGPVLAQLAQVYQAMAAQAGIQVKIEQVEFGTLLDRGTKGDFEAMAVGWSGRPDPDGNIYDFARCKGPQNYSGYCNPKVDALLNRARSVRLLDARRDLYTQALKILLDDLPYVYVYHPQTTIGLSKKVSGIPAIPDGILRFRAAGLGE</sequence>
<dbReference type="InterPro" id="IPR000914">
    <property type="entry name" value="SBP_5_dom"/>
</dbReference>
<accession>A0A399FA31</accession>
<dbReference type="InterPro" id="IPR030678">
    <property type="entry name" value="Peptide/Ni-bd"/>
</dbReference>
<comment type="caution">
    <text evidence="4">The sequence shown here is derived from an EMBL/GenBank/DDBJ whole genome shotgun (WGS) entry which is preliminary data.</text>
</comment>
<dbReference type="Proteomes" id="UP000266178">
    <property type="component" value="Unassembled WGS sequence"/>
</dbReference>